<dbReference type="Proteomes" id="UP000031668">
    <property type="component" value="Unassembled WGS sequence"/>
</dbReference>
<reference evidence="1 2" key="1">
    <citation type="journal article" date="2014" name="Genome Biol. Evol.">
        <title>The genome of the myxosporean Thelohanellus kitauei shows adaptations to nutrient acquisition within its fish host.</title>
        <authorList>
            <person name="Yang Y."/>
            <person name="Xiong J."/>
            <person name="Zhou Z."/>
            <person name="Huo F."/>
            <person name="Miao W."/>
            <person name="Ran C."/>
            <person name="Liu Y."/>
            <person name="Zhang J."/>
            <person name="Feng J."/>
            <person name="Wang M."/>
            <person name="Wang M."/>
            <person name="Wang L."/>
            <person name="Yao B."/>
        </authorList>
    </citation>
    <scope>NUCLEOTIDE SEQUENCE [LARGE SCALE GENOMIC DNA]</scope>
    <source>
        <strain evidence="1">Wuqing</strain>
    </source>
</reference>
<name>A0A0C2MTX1_THEKT</name>
<gene>
    <name evidence="1" type="ORF">RF11_07472</name>
</gene>
<evidence type="ECO:0000313" key="1">
    <source>
        <dbReference type="EMBL" id="KII65122.1"/>
    </source>
</evidence>
<dbReference type="EMBL" id="JWZT01003999">
    <property type="protein sequence ID" value="KII65122.1"/>
    <property type="molecule type" value="Genomic_DNA"/>
</dbReference>
<proteinExistence type="predicted"/>
<comment type="caution">
    <text evidence="1">The sequence shown here is derived from an EMBL/GenBank/DDBJ whole genome shotgun (WGS) entry which is preliminary data.</text>
</comment>
<keyword evidence="2" id="KW-1185">Reference proteome</keyword>
<protein>
    <submittedName>
        <fullName evidence="1">Uncharacterized protein</fullName>
    </submittedName>
</protein>
<organism evidence="1 2">
    <name type="scientific">Thelohanellus kitauei</name>
    <name type="common">Myxosporean</name>
    <dbReference type="NCBI Taxonomy" id="669202"/>
    <lineage>
        <taxon>Eukaryota</taxon>
        <taxon>Metazoa</taxon>
        <taxon>Cnidaria</taxon>
        <taxon>Myxozoa</taxon>
        <taxon>Myxosporea</taxon>
        <taxon>Bivalvulida</taxon>
        <taxon>Platysporina</taxon>
        <taxon>Myxobolidae</taxon>
        <taxon>Thelohanellus</taxon>
    </lineage>
</organism>
<evidence type="ECO:0000313" key="2">
    <source>
        <dbReference type="Proteomes" id="UP000031668"/>
    </source>
</evidence>
<sequence length="625" mass="73663">MTQKFENYANTENEKALQDFFSKIQFGNMSMKMQAVRKLIHHFRLQDDPEVDFIFVHDFPNELFEEFQSIKTEGSGVKGYHEKKILFFDVFTFIFRSRNLLMDIKTQPYIYLFLEFIKNYDDGSVYNANDLINSIMVCVSYPPNKVLFIHENCMVHFYSYFNISLVNLIGGFWKMCEHIYNLDYMKNAPLCSVKLSNCLVETIETFNKTKDERFSRLLLIIFKMLHRHRLIELVQFDVLELYWITVKVFMSRLPKIQESYFINYLPKIWIGILSPLTNLFQIDVDGKLLTFACIFSADLSNKLKKVVDGSGKFEVTNNKKQKLYIIYLTMNVYTFIDQTIKMWLRPILMELHTWLQKYFEKCSIQDYSFENQFLLLQYYLKSLVTLGCEILRGDLNIFKEFLSNLKSQPSLNLHYHFLISHFILKFPEILASKELNPAPEFIEIESFLSSLILVLGGDIYITKLKRERSLLFYEDLMSVHLPMITPAFISSVYFECWAHLLKTSEYWIPENIGSAKYKMNQQILTWIVVSLNDDTYLSEDAAKYYTRLCNQNSNNSPTDSKAIDNCLYVSDSAPASNTSKQINTYYRPTVSALLKCFMYVYELKFIFGGINSRIINLDVLHSHRF</sequence>
<dbReference type="AlphaFoldDB" id="A0A0C2MTX1"/>
<accession>A0A0C2MTX1</accession>